<dbReference type="InterPro" id="IPR051615">
    <property type="entry name" value="Transcr_Regulatory_Elem"/>
</dbReference>
<evidence type="ECO:0000313" key="8">
    <source>
        <dbReference type="EMBL" id="EIW80664.1"/>
    </source>
</evidence>
<dbReference type="EMBL" id="JH711579">
    <property type="protein sequence ID" value="EIW80664.1"/>
    <property type="molecule type" value="Genomic_DNA"/>
</dbReference>
<sequence length="218" mass="25111">MEIQECRRIWYGRVMLDKYVSTYIGRPLAIFEKDYDPQLPSETEPDELELWSPFHSSRASTRSLEETADSAIAPPVPARTLSFFNASSKLSGILSWIVQVIYSIRPGFSRHAESMRLEGLLNKWYLDLPQYLRYEPGQKTVPLPHILTLHMHYWCTSLLLYRPFIRRVHLASKQKSGGSDDGNSRAVSEKNYELCVRAANHISSIAASYREHYDLGRS</sequence>
<evidence type="ECO:0000256" key="5">
    <source>
        <dbReference type="ARBA" id="ARBA00023163"/>
    </source>
</evidence>
<organism evidence="8 9">
    <name type="scientific">Coniophora puteana (strain RWD-64-598)</name>
    <name type="common">Brown rot fungus</name>
    <dbReference type="NCBI Taxonomy" id="741705"/>
    <lineage>
        <taxon>Eukaryota</taxon>
        <taxon>Fungi</taxon>
        <taxon>Dikarya</taxon>
        <taxon>Basidiomycota</taxon>
        <taxon>Agaricomycotina</taxon>
        <taxon>Agaricomycetes</taxon>
        <taxon>Agaricomycetidae</taxon>
        <taxon>Boletales</taxon>
        <taxon>Coniophorineae</taxon>
        <taxon>Coniophoraceae</taxon>
        <taxon>Coniophora</taxon>
    </lineage>
</organism>
<gene>
    <name evidence="8" type="ORF">CONPUDRAFT_166122</name>
</gene>
<dbReference type="OrthoDB" id="2123952at2759"/>
<comment type="caution">
    <text evidence="8">The sequence shown here is derived from an EMBL/GenBank/DDBJ whole genome shotgun (WGS) entry which is preliminary data.</text>
</comment>
<evidence type="ECO:0000256" key="1">
    <source>
        <dbReference type="ARBA" id="ARBA00022723"/>
    </source>
</evidence>
<evidence type="ECO:0000256" key="6">
    <source>
        <dbReference type="ARBA" id="ARBA00023242"/>
    </source>
</evidence>
<proteinExistence type="predicted"/>
<dbReference type="GO" id="GO:0006351">
    <property type="term" value="P:DNA-templated transcription"/>
    <property type="evidence" value="ECO:0007669"/>
    <property type="project" value="InterPro"/>
</dbReference>
<dbReference type="CDD" id="cd12148">
    <property type="entry name" value="fungal_TF_MHR"/>
    <property type="match status" value="1"/>
</dbReference>
<evidence type="ECO:0000256" key="4">
    <source>
        <dbReference type="ARBA" id="ARBA00023125"/>
    </source>
</evidence>
<evidence type="ECO:0000256" key="3">
    <source>
        <dbReference type="ARBA" id="ARBA00023015"/>
    </source>
</evidence>
<dbReference type="Pfam" id="PF04082">
    <property type="entry name" value="Fungal_trans"/>
    <property type="match status" value="1"/>
</dbReference>
<evidence type="ECO:0000259" key="7">
    <source>
        <dbReference type="Pfam" id="PF04082"/>
    </source>
</evidence>
<dbReference type="InterPro" id="IPR007219">
    <property type="entry name" value="XnlR_reg_dom"/>
</dbReference>
<protein>
    <recommendedName>
        <fullName evidence="7">Xylanolytic transcriptional activator regulatory domain-containing protein</fullName>
    </recommendedName>
</protein>
<dbReference type="PANTHER" id="PTHR31313:SF78">
    <property type="entry name" value="TRANSCRIPTION FACTOR DOMAIN-CONTAINING PROTEIN"/>
    <property type="match status" value="1"/>
</dbReference>
<accession>A0A5M3MPM9</accession>
<keyword evidence="5" id="KW-0804">Transcription</keyword>
<dbReference type="KEGG" id="cput:CONPUDRAFT_166122"/>
<dbReference type="GO" id="GO:0008270">
    <property type="term" value="F:zinc ion binding"/>
    <property type="evidence" value="ECO:0007669"/>
    <property type="project" value="InterPro"/>
</dbReference>
<dbReference type="Proteomes" id="UP000053558">
    <property type="component" value="Unassembled WGS sequence"/>
</dbReference>
<dbReference type="AlphaFoldDB" id="A0A5M3MPM9"/>
<name>A0A5M3MPM9_CONPW</name>
<feature type="non-terminal residue" evidence="8">
    <location>
        <position position="218"/>
    </location>
</feature>
<keyword evidence="6" id="KW-0539">Nucleus</keyword>
<dbReference type="RefSeq" id="XP_007769556.1">
    <property type="nucleotide sequence ID" value="XM_007771366.1"/>
</dbReference>
<reference evidence="9" key="1">
    <citation type="journal article" date="2012" name="Science">
        <title>The Paleozoic origin of enzymatic lignin decomposition reconstructed from 31 fungal genomes.</title>
        <authorList>
            <person name="Floudas D."/>
            <person name="Binder M."/>
            <person name="Riley R."/>
            <person name="Barry K."/>
            <person name="Blanchette R.A."/>
            <person name="Henrissat B."/>
            <person name="Martinez A.T."/>
            <person name="Otillar R."/>
            <person name="Spatafora J.W."/>
            <person name="Yadav J.S."/>
            <person name="Aerts A."/>
            <person name="Benoit I."/>
            <person name="Boyd A."/>
            <person name="Carlson A."/>
            <person name="Copeland A."/>
            <person name="Coutinho P.M."/>
            <person name="de Vries R.P."/>
            <person name="Ferreira P."/>
            <person name="Findley K."/>
            <person name="Foster B."/>
            <person name="Gaskell J."/>
            <person name="Glotzer D."/>
            <person name="Gorecki P."/>
            <person name="Heitman J."/>
            <person name="Hesse C."/>
            <person name="Hori C."/>
            <person name="Igarashi K."/>
            <person name="Jurgens J.A."/>
            <person name="Kallen N."/>
            <person name="Kersten P."/>
            <person name="Kohler A."/>
            <person name="Kuees U."/>
            <person name="Kumar T.K.A."/>
            <person name="Kuo A."/>
            <person name="LaButti K."/>
            <person name="Larrondo L.F."/>
            <person name="Lindquist E."/>
            <person name="Ling A."/>
            <person name="Lombard V."/>
            <person name="Lucas S."/>
            <person name="Lundell T."/>
            <person name="Martin R."/>
            <person name="McLaughlin D.J."/>
            <person name="Morgenstern I."/>
            <person name="Morin E."/>
            <person name="Murat C."/>
            <person name="Nagy L.G."/>
            <person name="Nolan M."/>
            <person name="Ohm R.A."/>
            <person name="Patyshakuliyeva A."/>
            <person name="Rokas A."/>
            <person name="Ruiz-Duenas F.J."/>
            <person name="Sabat G."/>
            <person name="Salamov A."/>
            <person name="Samejima M."/>
            <person name="Schmutz J."/>
            <person name="Slot J.C."/>
            <person name="St John F."/>
            <person name="Stenlid J."/>
            <person name="Sun H."/>
            <person name="Sun S."/>
            <person name="Syed K."/>
            <person name="Tsang A."/>
            <person name="Wiebenga A."/>
            <person name="Young D."/>
            <person name="Pisabarro A."/>
            <person name="Eastwood D.C."/>
            <person name="Martin F."/>
            <person name="Cullen D."/>
            <person name="Grigoriev I.V."/>
            <person name="Hibbett D.S."/>
        </authorList>
    </citation>
    <scope>NUCLEOTIDE SEQUENCE [LARGE SCALE GENOMIC DNA]</scope>
    <source>
        <strain evidence="9">RWD-64-598 SS2</strain>
    </source>
</reference>
<evidence type="ECO:0000313" key="9">
    <source>
        <dbReference type="Proteomes" id="UP000053558"/>
    </source>
</evidence>
<dbReference type="OMA" id="ECRRIWY"/>
<keyword evidence="4" id="KW-0238">DNA-binding</keyword>
<evidence type="ECO:0000256" key="2">
    <source>
        <dbReference type="ARBA" id="ARBA00022833"/>
    </source>
</evidence>
<dbReference type="GeneID" id="19205481"/>
<keyword evidence="3" id="KW-0805">Transcription regulation</keyword>
<dbReference type="GO" id="GO:0003677">
    <property type="term" value="F:DNA binding"/>
    <property type="evidence" value="ECO:0007669"/>
    <property type="project" value="UniProtKB-KW"/>
</dbReference>
<dbReference type="PANTHER" id="PTHR31313">
    <property type="entry name" value="TY1 ENHANCER ACTIVATOR"/>
    <property type="match status" value="1"/>
</dbReference>
<keyword evidence="1" id="KW-0479">Metal-binding</keyword>
<feature type="domain" description="Xylanolytic transcriptional activator regulatory" evidence="7">
    <location>
        <begin position="3"/>
        <end position="123"/>
    </location>
</feature>
<keyword evidence="9" id="KW-1185">Reference proteome</keyword>
<keyword evidence="2" id="KW-0862">Zinc</keyword>